<feature type="region of interest" description="Disordered" evidence="1">
    <location>
        <begin position="1"/>
        <end position="25"/>
    </location>
</feature>
<accession>A0AAN9EAZ2</accession>
<dbReference type="Proteomes" id="UP001372338">
    <property type="component" value="Unassembled WGS sequence"/>
</dbReference>
<name>A0AAN9EAZ2_CROPI</name>
<evidence type="ECO:0000256" key="1">
    <source>
        <dbReference type="SAM" id="MobiDB-lite"/>
    </source>
</evidence>
<feature type="region of interest" description="Disordered" evidence="1">
    <location>
        <begin position="103"/>
        <end position="123"/>
    </location>
</feature>
<sequence length="173" mass="19303">MLSSSSDPAAKIVHGDGDTSSDDEEIRFNFPYDHVLRQRPVFDDSDSDDDGKVLVLNPDDEAHINKLLEKGRIQIEQILREVWCEEKAMEFREFALAMERDEAAKELPTPSPTPSPSPSHVCIDGTKGCKEEAQNPQACKDKARGDRCLVFSARKIDEFRSGGGGGDKKKYTF</sequence>
<proteinExistence type="predicted"/>
<gene>
    <name evidence="2" type="ORF">RIF29_36314</name>
</gene>
<comment type="caution">
    <text evidence="2">The sequence shown here is derived from an EMBL/GenBank/DDBJ whole genome shotgun (WGS) entry which is preliminary data.</text>
</comment>
<dbReference type="AlphaFoldDB" id="A0AAN9EAZ2"/>
<evidence type="ECO:0000313" key="2">
    <source>
        <dbReference type="EMBL" id="KAK7252400.1"/>
    </source>
</evidence>
<reference evidence="2 3" key="1">
    <citation type="submission" date="2024-01" db="EMBL/GenBank/DDBJ databases">
        <title>The genomes of 5 underutilized Papilionoideae crops provide insights into root nodulation and disease resistanc.</title>
        <authorList>
            <person name="Yuan L."/>
        </authorList>
    </citation>
    <scope>NUCLEOTIDE SEQUENCE [LARGE SCALE GENOMIC DNA]</scope>
    <source>
        <strain evidence="2">ZHUSHIDOU_FW_LH</strain>
        <tissue evidence="2">Leaf</tissue>
    </source>
</reference>
<dbReference type="EMBL" id="JAYWIO010000007">
    <property type="protein sequence ID" value="KAK7252400.1"/>
    <property type="molecule type" value="Genomic_DNA"/>
</dbReference>
<evidence type="ECO:0000313" key="3">
    <source>
        <dbReference type="Proteomes" id="UP001372338"/>
    </source>
</evidence>
<keyword evidence="3" id="KW-1185">Reference proteome</keyword>
<organism evidence="2 3">
    <name type="scientific">Crotalaria pallida</name>
    <name type="common">Smooth rattlebox</name>
    <name type="synonym">Crotalaria striata</name>
    <dbReference type="NCBI Taxonomy" id="3830"/>
    <lineage>
        <taxon>Eukaryota</taxon>
        <taxon>Viridiplantae</taxon>
        <taxon>Streptophyta</taxon>
        <taxon>Embryophyta</taxon>
        <taxon>Tracheophyta</taxon>
        <taxon>Spermatophyta</taxon>
        <taxon>Magnoliopsida</taxon>
        <taxon>eudicotyledons</taxon>
        <taxon>Gunneridae</taxon>
        <taxon>Pentapetalae</taxon>
        <taxon>rosids</taxon>
        <taxon>fabids</taxon>
        <taxon>Fabales</taxon>
        <taxon>Fabaceae</taxon>
        <taxon>Papilionoideae</taxon>
        <taxon>50 kb inversion clade</taxon>
        <taxon>genistoids sensu lato</taxon>
        <taxon>core genistoids</taxon>
        <taxon>Crotalarieae</taxon>
        <taxon>Crotalaria</taxon>
    </lineage>
</organism>
<protein>
    <submittedName>
        <fullName evidence="2">Uncharacterized protein</fullName>
    </submittedName>
</protein>